<dbReference type="InterPro" id="IPR036390">
    <property type="entry name" value="WH_DNA-bd_sf"/>
</dbReference>
<reference evidence="7" key="1">
    <citation type="submission" date="2016-10" db="EMBL/GenBank/DDBJ databases">
        <authorList>
            <person name="Varghese N."/>
            <person name="Submissions S."/>
        </authorList>
    </citation>
    <scope>NUCLEOTIDE SEQUENCE [LARGE SCALE GENOMIC DNA]</scope>
    <source>
        <strain evidence="7">NLAE-zl-G277</strain>
    </source>
</reference>
<evidence type="ECO:0000256" key="3">
    <source>
        <dbReference type="ARBA" id="ARBA00023125"/>
    </source>
</evidence>
<sequence>MQLRDIHYVLAAADEGSFSKAAVKVHVSQPALSQLIQRLEDELGVKLFVRKSNRVTLTPAGKIFYEDGKVILALSDQLIHKMNDFQSLKKGELTISVSPFYQKCYLLGVLSEFQKRHFGIKVRIVDAFSSDSETLLVQGQVDLAFVMLPYQNKSIKYERVFEERIFLAVPRQFAINQKLPDPQERPCTIEDLKVLKDEPFVMYEHGRRMWGSSIALCRSAGFEPRVAFESNVCESLNAMVAGGMGVGFVPSAIDRVKARYESVIYYPIDDENAVRTLTIGYMEKNMTSAAREFVRVVKGK</sequence>
<dbReference type="Pfam" id="PF00126">
    <property type="entry name" value="HTH_1"/>
    <property type="match status" value="1"/>
</dbReference>
<accession>A0A1I0FDM4</accession>
<dbReference type="Gene3D" id="1.10.10.10">
    <property type="entry name" value="Winged helix-like DNA-binding domain superfamily/Winged helix DNA-binding domain"/>
    <property type="match status" value="1"/>
</dbReference>
<dbReference type="EMBL" id="FOIM01000008">
    <property type="protein sequence ID" value="SET56266.1"/>
    <property type="molecule type" value="Genomic_DNA"/>
</dbReference>
<dbReference type="GO" id="GO:0032993">
    <property type="term" value="C:protein-DNA complex"/>
    <property type="evidence" value="ECO:0007669"/>
    <property type="project" value="TreeGrafter"/>
</dbReference>
<evidence type="ECO:0000256" key="4">
    <source>
        <dbReference type="ARBA" id="ARBA00023163"/>
    </source>
</evidence>
<evidence type="ECO:0000259" key="5">
    <source>
        <dbReference type="PROSITE" id="PS50931"/>
    </source>
</evidence>
<gene>
    <name evidence="6" type="ORF">SAMN05216313_108128</name>
</gene>
<dbReference type="PANTHER" id="PTHR30346:SF28">
    <property type="entry name" value="HTH-TYPE TRANSCRIPTIONAL REGULATOR CYNR"/>
    <property type="match status" value="1"/>
</dbReference>
<comment type="similarity">
    <text evidence="1">Belongs to the LysR transcriptional regulatory family.</text>
</comment>
<evidence type="ECO:0000256" key="2">
    <source>
        <dbReference type="ARBA" id="ARBA00023015"/>
    </source>
</evidence>
<keyword evidence="4" id="KW-0804">Transcription</keyword>
<proteinExistence type="inferred from homology"/>
<protein>
    <submittedName>
        <fullName evidence="6">Transcriptional regulator, LysR family</fullName>
    </submittedName>
</protein>
<keyword evidence="2" id="KW-0805">Transcription regulation</keyword>
<dbReference type="PANTHER" id="PTHR30346">
    <property type="entry name" value="TRANSCRIPTIONAL DUAL REGULATOR HCAR-RELATED"/>
    <property type="match status" value="1"/>
</dbReference>
<dbReference type="FunFam" id="1.10.10.10:FF:000001">
    <property type="entry name" value="LysR family transcriptional regulator"/>
    <property type="match status" value="1"/>
</dbReference>
<dbReference type="InterPro" id="IPR000847">
    <property type="entry name" value="LysR_HTH_N"/>
</dbReference>
<evidence type="ECO:0000256" key="1">
    <source>
        <dbReference type="ARBA" id="ARBA00009437"/>
    </source>
</evidence>
<dbReference type="RefSeq" id="WP_092362922.1">
    <property type="nucleotide sequence ID" value="NZ_CATZMQ010000009.1"/>
</dbReference>
<dbReference type="InterPro" id="IPR036388">
    <property type="entry name" value="WH-like_DNA-bd_sf"/>
</dbReference>
<dbReference type="SUPFAM" id="SSF46785">
    <property type="entry name" value="Winged helix' DNA-binding domain"/>
    <property type="match status" value="1"/>
</dbReference>
<dbReference type="STRING" id="460384.SAMN05216313_108128"/>
<dbReference type="Pfam" id="PF03466">
    <property type="entry name" value="LysR_substrate"/>
    <property type="match status" value="1"/>
</dbReference>
<dbReference type="AlphaFoldDB" id="A0A1I0FDM4"/>
<dbReference type="PRINTS" id="PR00039">
    <property type="entry name" value="HTHLYSR"/>
</dbReference>
<dbReference type="Proteomes" id="UP000198508">
    <property type="component" value="Unassembled WGS sequence"/>
</dbReference>
<dbReference type="CDD" id="cd05466">
    <property type="entry name" value="PBP2_LTTR_substrate"/>
    <property type="match status" value="1"/>
</dbReference>
<dbReference type="Gene3D" id="3.40.190.290">
    <property type="match status" value="1"/>
</dbReference>
<organism evidence="6 7">
    <name type="scientific">Enterocloster lavalensis</name>
    <dbReference type="NCBI Taxonomy" id="460384"/>
    <lineage>
        <taxon>Bacteria</taxon>
        <taxon>Bacillati</taxon>
        <taxon>Bacillota</taxon>
        <taxon>Clostridia</taxon>
        <taxon>Lachnospirales</taxon>
        <taxon>Lachnospiraceae</taxon>
        <taxon>Enterocloster</taxon>
    </lineage>
</organism>
<keyword evidence="7" id="KW-1185">Reference proteome</keyword>
<dbReference type="GO" id="GO:0003677">
    <property type="term" value="F:DNA binding"/>
    <property type="evidence" value="ECO:0007669"/>
    <property type="project" value="UniProtKB-KW"/>
</dbReference>
<feature type="domain" description="HTH lysR-type" evidence="5">
    <location>
        <begin position="1"/>
        <end position="58"/>
    </location>
</feature>
<dbReference type="SUPFAM" id="SSF53850">
    <property type="entry name" value="Periplasmic binding protein-like II"/>
    <property type="match status" value="1"/>
</dbReference>
<dbReference type="InterPro" id="IPR005119">
    <property type="entry name" value="LysR_subst-bd"/>
</dbReference>
<name>A0A1I0FDM4_9FIRM</name>
<dbReference type="GO" id="GO:0003700">
    <property type="term" value="F:DNA-binding transcription factor activity"/>
    <property type="evidence" value="ECO:0007669"/>
    <property type="project" value="InterPro"/>
</dbReference>
<evidence type="ECO:0000313" key="6">
    <source>
        <dbReference type="EMBL" id="SET56266.1"/>
    </source>
</evidence>
<evidence type="ECO:0000313" key="7">
    <source>
        <dbReference type="Proteomes" id="UP000198508"/>
    </source>
</evidence>
<keyword evidence="3" id="KW-0238">DNA-binding</keyword>
<dbReference type="PROSITE" id="PS50931">
    <property type="entry name" value="HTH_LYSR"/>
    <property type="match status" value="1"/>
</dbReference>